<accession>A0A1I5U1Z1</accession>
<protein>
    <submittedName>
        <fullName evidence="2">Glucodextranase, domain N</fullName>
    </submittedName>
</protein>
<evidence type="ECO:0000259" key="1">
    <source>
        <dbReference type="Pfam" id="PF09137"/>
    </source>
</evidence>
<evidence type="ECO:0000313" key="3">
    <source>
        <dbReference type="Proteomes" id="UP000199137"/>
    </source>
</evidence>
<dbReference type="STRING" id="112413.SAMN05421854_107327"/>
<dbReference type="Proteomes" id="UP000199137">
    <property type="component" value="Unassembled WGS sequence"/>
</dbReference>
<dbReference type="Pfam" id="PF09137">
    <property type="entry name" value="Glucodextran_N"/>
    <property type="match status" value="1"/>
</dbReference>
<dbReference type="Gene3D" id="2.70.98.10">
    <property type="match status" value="1"/>
</dbReference>
<gene>
    <name evidence="2" type="ORF">SAMN05421854_107327</name>
</gene>
<evidence type="ECO:0000313" key="2">
    <source>
        <dbReference type="EMBL" id="SFP88586.1"/>
    </source>
</evidence>
<dbReference type="AlphaFoldDB" id="A0A1I5U1Z1"/>
<dbReference type="GO" id="GO:0030246">
    <property type="term" value="F:carbohydrate binding"/>
    <property type="evidence" value="ECO:0007669"/>
    <property type="project" value="InterPro"/>
</dbReference>
<dbReference type="InterPro" id="IPR014718">
    <property type="entry name" value="GH-type_carb-bd"/>
</dbReference>
<dbReference type="EMBL" id="FOWC01000007">
    <property type="protein sequence ID" value="SFP88586.1"/>
    <property type="molecule type" value="Genomic_DNA"/>
</dbReference>
<dbReference type="InterPro" id="IPR015220">
    <property type="entry name" value="Glucodextranase_N"/>
</dbReference>
<sequence>MDLDRDATEHVVSMSDEYTVANTAKNGRYRLTATYVTDAGWPTLLSRTRFR</sequence>
<organism evidence="2 3">
    <name type="scientific">Amycolatopsis rubida</name>
    <dbReference type="NCBI Taxonomy" id="112413"/>
    <lineage>
        <taxon>Bacteria</taxon>
        <taxon>Bacillati</taxon>
        <taxon>Actinomycetota</taxon>
        <taxon>Actinomycetes</taxon>
        <taxon>Pseudonocardiales</taxon>
        <taxon>Pseudonocardiaceae</taxon>
        <taxon>Amycolatopsis</taxon>
    </lineage>
</organism>
<reference evidence="2 3" key="1">
    <citation type="submission" date="2016-10" db="EMBL/GenBank/DDBJ databases">
        <authorList>
            <person name="de Groot N.N."/>
        </authorList>
    </citation>
    <scope>NUCLEOTIDE SEQUENCE [LARGE SCALE GENOMIC DNA]</scope>
    <source>
        <strain evidence="2 3">DSM 44637</strain>
    </source>
</reference>
<name>A0A1I5U1Z1_9PSEU</name>
<feature type="domain" description="Glucodextranase N-terminal" evidence="1">
    <location>
        <begin position="6"/>
        <end position="50"/>
    </location>
</feature>
<proteinExistence type="predicted"/>